<name>A0A174RAZ2_BACT4</name>
<dbReference type="Proteomes" id="UP000095541">
    <property type="component" value="Unassembled WGS sequence"/>
</dbReference>
<evidence type="ECO:0000313" key="1">
    <source>
        <dbReference type="EMBL" id="CUP80468.1"/>
    </source>
</evidence>
<protein>
    <submittedName>
        <fullName evidence="1">Uncharacterized protein</fullName>
    </submittedName>
</protein>
<accession>A0A174RAZ2</accession>
<sequence length="124" mass="14622">MNTNNPDILFFVRREYGAPSIELRAYKVEKANEEFAFLELERLRLVVFSGDFQSVSLHHEYGKNNCLYNSANNIPDLMKDMKRWQLSPIDRRNYERFRKVALGIYRQAGIIDFTTLETTPIKNV</sequence>
<organism evidence="1 2">
    <name type="scientific">Bacteroides thetaiotaomicron</name>
    <dbReference type="NCBI Taxonomy" id="818"/>
    <lineage>
        <taxon>Bacteria</taxon>
        <taxon>Pseudomonadati</taxon>
        <taxon>Bacteroidota</taxon>
        <taxon>Bacteroidia</taxon>
        <taxon>Bacteroidales</taxon>
        <taxon>Bacteroidaceae</taxon>
        <taxon>Bacteroides</taxon>
    </lineage>
</organism>
<dbReference type="EMBL" id="CZBI01000002">
    <property type="protein sequence ID" value="CUP80468.1"/>
    <property type="molecule type" value="Genomic_DNA"/>
</dbReference>
<proteinExistence type="predicted"/>
<dbReference type="RefSeq" id="WP_055218037.1">
    <property type="nucleotide sequence ID" value="NZ_CZBI01000002.1"/>
</dbReference>
<gene>
    <name evidence="1" type="ORF">ERS852557_01736</name>
</gene>
<dbReference type="AlphaFoldDB" id="A0A174RAZ2"/>
<reference evidence="1 2" key="1">
    <citation type="submission" date="2015-09" db="EMBL/GenBank/DDBJ databases">
        <authorList>
            <consortium name="Pathogen Informatics"/>
        </authorList>
    </citation>
    <scope>NUCLEOTIDE SEQUENCE [LARGE SCALE GENOMIC DNA]</scope>
    <source>
        <strain evidence="1 2">2789STDY5834945</strain>
    </source>
</reference>
<evidence type="ECO:0000313" key="2">
    <source>
        <dbReference type="Proteomes" id="UP000095541"/>
    </source>
</evidence>